<dbReference type="Pfam" id="PF04230">
    <property type="entry name" value="PS_pyruv_trans"/>
    <property type="match status" value="1"/>
</dbReference>
<dbReference type="Proteomes" id="UP001152519">
    <property type="component" value="Unassembled WGS sequence"/>
</dbReference>
<sequence length="420" mass="44588">MSERPLYYLVSTAGIPNLGDELIAATWVKYLAEHAPDADVVVDCVDPDAVVAPLRSMHPRLRLVSTLWQLCFRNWAAGLDAADAVRAAVADPGLAPDLRDGIATLCRADVVHLTGGGFLNSMWPAFTGLLSGIAAATERSGGRAAMTGVGLYPPAAGGEDRIRALAAGFAVTDVRDTASARLLADPAALSCDDVFLYPRSWRDEESADLPEVMVSVQFTLRPTALFPPGAGLSQPADGPAAAARERAAHRGMNGLLSLVSKAVADWGAREVGVLECWPEADRDVLEMTRRALPRTRLFTLDDVLRRGFPARPGQAWFSTRFHPHLLASAAGASGVAVSLRDDYYGTKHRSLTDHGSPWALTRCDVLGPEAPAVPPRPVAGGYEPARLDAHQAAKRRVAERIYGFGPAEGLRPGGDPGPAS</sequence>
<organism evidence="2 3">
    <name type="scientific">Actinacidiphila cocklensis</name>
    <dbReference type="NCBI Taxonomy" id="887465"/>
    <lineage>
        <taxon>Bacteria</taxon>
        <taxon>Bacillati</taxon>
        <taxon>Actinomycetota</taxon>
        <taxon>Actinomycetes</taxon>
        <taxon>Kitasatosporales</taxon>
        <taxon>Streptomycetaceae</taxon>
        <taxon>Actinacidiphila</taxon>
    </lineage>
</organism>
<keyword evidence="3" id="KW-1185">Reference proteome</keyword>
<keyword evidence="2" id="KW-0808">Transferase</keyword>
<dbReference type="InterPro" id="IPR007345">
    <property type="entry name" value="Polysacch_pyruvyl_Trfase"/>
</dbReference>
<evidence type="ECO:0000313" key="3">
    <source>
        <dbReference type="Proteomes" id="UP001152519"/>
    </source>
</evidence>
<dbReference type="RefSeq" id="WP_251484376.1">
    <property type="nucleotide sequence ID" value="NZ_CAJSLV010000002.1"/>
</dbReference>
<gene>
    <name evidence="2" type="ORF">SCOCK_100132</name>
</gene>
<accession>A0A9W4DJX0</accession>
<comment type="caution">
    <text evidence="2">The sequence shown here is derived from an EMBL/GenBank/DDBJ whole genome shotgun (WGS) entry which is preliminary data.</text>
</comment>
<evidence type="ECO:0000313" key="2">
    <source>
        <dbReference type="EMBL" id="CAG6391066.1"/>
    </source>
</evidence>
<name>A0A9W4DJX0_9ACTN</name>
<dbReference type="AlphaFoldDB" id="A0A9W4DJX0"/>
<reference evidence="2" key="1">
    <citation type="submission" date="2021-05" db="EMBL/GenBank/DDBJ databases">
        <authorList>
            <person name="Arsene-Ploetze F."/>
        </authorList>
    </citation>
    <scope>NUCLEOTIDE SEQUENCE</scope>
    <source>
        <strain evidence="2">DSM 42138</strain>
    </source>
</reference>
<proteinExistence type="predicted"/>
<protein>
    <submittedName>
        <fullName evidence="2">Polysaccharide pyruvyl transferase family protein WcaK</fullName>
    </submittedName>
</protein>
<dbReference type="GO" id="GO:0016740">
    <property type="term" value="F:transferase activity"/>
    <property type="evidence" value="ECO:0007669"/>
    <property type="project" value="UniProtKB-KW"/>
</dbReference>
<evidence type="ECO:0000259" key="1">
    <source>
        <dbReference type="Pfam" id="PF04230"/>
    </source>
</evidence>
<feature type="domain" description="Polysaccharide pyruvyl transferase" evidence="1">
    <location>
        <begin position="17"/>
        <end position="205"/>
    </location>
</feature>
<dbReference type="EMBL" id="CAJSLV010000002">
    <property type="protein sequence ID" value="CAG6391066.1"/>
    <property type="molecule type" value="Genomic_DNA"/>
</dbReference>